<keyword evidence="1" id="KW-1133">Transmembrane helix</keyword>
<keyword evidence="1" id="KW-0472">Membrane</keyword>
<feature type="transmembrane region" description="Helical" evidence="1">
    <location>
        <begin position="51"/>
        <end position="71"/>
    </location>
</feature>
<dbReference type="EMBL" id="AP025314">
    <property type="protein sequence ID" value="BDD10450.1"/>
    <property type="molecule type" value="Genomic_DNA"/>
</dbReference>
<evidence type="ECO:0000313" key="3">
    <source>
        <dbReference type="EMBL" id="BDD10450.1"/>
    </source>
</evidence>
<keyword evidence="1" id="KW-0812">Transmembrane</keyword>
<dbReference type="AlphaFoldDB" id="A0AAU9DHA2"/>
<dbReference type="KEGG" id="fax:FUAX_28820"/>
<keyword evidence="4" id="KW-1185">Reference proteome</keyword>
<evidence type="ECO:0000256" key="1">
    <source>
        <dbReference type="SAM" id="Phobius"/>
    </source>
</evidence>
<dbReference type="Proteomes" id="UP001348817">
    <property type="component" value="Chromosome"/>
</dbReference>
<name>A0AAU9DHA2_9BACT</name>
<evidence type="ECO:0000256" key="2">
    <source>
        <dbReference type="SAM" id="SignalP"/>
    </source>
</evidence>
<dbReference type="RefSeq" id="WP_338392006.1">
    <property type="nucleotide sequence ID" value="NZ_AP025314.1"/>
</dbReference>
<organism evidence="3 4">
    <name type="scientific">Fulvitalea axinellae</name>
    <dbReference type="NCBI Taxonomy" id="1182444"/>
    <lineage>
        <taxon>Bacteria</taxon>
        <taxon>Pseudomonadati</taxon>
        <taxon>Bacteroidota</taxon>
        <taxon>Cytophagia</taxon>
        <taxon>Cytophagales</taxon>
        <taxon>Persicobacteraceae</taxon>
        <taxon>Fulvitalea</taxon>
    </lineage>
</organism>
<feature type="signal peptide" evidence="2">
    <location>
        <begin position="1"/>
        <end position="25"/>
    </location>
</feature>
<accession>A0AAU9DHA2</accession>
<feature type="chain" id="PRO_5043314097" evidence="2">
    <location>
        <begin position="26"/>
        <end position="81"/>
    </location>
</feature>
<evidence type="ECO:0000313" key="4">
    <source>
        <dbReference type="Proteomes" id="UP001348817"/>
    </source>
</evidence>
<sequence length="81" mass="8565">MKGKNIIVLLVAVAFVALSAIDATAQCAMCRATVESGASENQESIASSLNAGILFLFAMPYLSAAVIIYLWKKKSRQVVSA</sequence>
<keyword evidence="2" id="KW-0732">Signal</keyword>
<protein>
    <submittedName>
        <fullName evidence="3">Uncharacterized protein</fullName>
    </submittedName>
</protein>
<proteinExistence type="predicted"/>
<gene>
    <name evidence="3" type="ORF">FUAX_28820</name>
</gene>
<reference evidence="3 4" key="1">
    <citation type="submission" date="2021-12" db="EMBL/GenBank/DDBJ databases">
        <title>Genome sequencing of bacteria with rrn-lacking chromosome and rrn-plasmid.</title>
        <authorList>
            <person name="Anda M."/>
            <person name="Iwasaki W."/>
        </authorList>
    </citation>
    <scope>NUCLEOTIDE SEQUENCE [LARGE SCALE GENOMIC DNA]</scope>
    <source>
        <strain evidence="3 4">DSM 100852</strain>
    </source>
</reference>